<dbReference type="RefSeq" id="WP_115773388.1">
    <property type="nucleotide sequence ID" value="NZ_PIOC01000017.1"/>
</dbReference>
<comment type="caution">
    <text evidence="2">The sequence shown here is derived from an EMBL/GenBank/DDBJ whole genome shotgun (WGS) entry which is preliminary data.</text>
</comment>
<sequence length="104" mass="11738">MIALLNLGSLILGLIAWALPVINLARYEKSNNRYWVFLSIMSISACAISLCFQIYSTYDRVKSEDWSALMDTMEATATVSAILLIFTILLNAVTLVLYRKRLTK</sequence>
<evidence type="ECO:0000313" key="2">
    <source>
        <dbReference type="EMBL" id="RDW18207.1"/>
    </source>
</evidence>
<organism evidence="2 3">
    <name type="scientific">Oceanobacillus arenosus</name>
    <dbReference type="NCBI Taxonomy" id="1229153"/>
    <lineage>
        <taxon>Bacteria</taxon>
        <taxon>Bacillati</taxon>
        <taxon>Bacillota</taxon>
        <taxon>Bacilli</taxon>
        <taxon>Bacillales</taxon>
        <taxon>Bacillaceae</taxon>
        <taxon>Oceanobacillus</taxon>
    </lineage>
</organism>
<evidence type="ECO:0008006" key="4">
    <source>
        <dbReference type="Google" id="ProtNLM"/>
    </source>
</evidence>
<accession>A0A3D8PRJ6</accession>
<feature type="transmembrane region" description="Helical" evidence="1">
    <location>
        <begin position="34"/>
        <end position="55"/>
    </location>
</feature>
<keyword evidence="1" id="KW-1133">Transmembrane helix</keyword>
<keyword evidence="1" id="KW-0472">Membrane</keyword>
<keyword evidence="1" id="KW-0812">Transmembrane</keyword>
<dbReference type="AlphaFoldDB" id="A0A3D8PRJ6"/>
<dbReference type="OrthoDB" id="1758157at2"/>
<keyword evidence="3" id="KW-1185">Reference proteome</keyword>
<evidence type="ECO:0000256" key="1">
    <source>
        <dbReference type="SAM" id="Phobius"/>
    </source>
</evidence>
<feature type="transmembrane region" description="Helical" evidence="1">
    <location>
        <begin position="75"/>
        <end position="98"/>
    </location>
</feature>
<feature type="transmembrane region" description="Helical" evidence="1">
    <location>
        <begin position="6"/>
        <end position="25"/>
    </location>
</feature>
<protein>
    <recommendedName>
        <fullName evidence="4">Cytochrome c oxidase subunit 4</fullName>
    </recommendedName>
</protein>
<name>A0A3D8PRJ6_9BACI</name>
<reference evidence="3" key="1">
    <citation type="submission" date="2017-11" db="EMBL/GenBank/DDBJ databases">
        <authorList>
            <person name="Zhu W."/>
        </authorList>
    </citation>
    <scope>NUCLEOTIDE SEQUENCE [LARGE SCALE GENOMIC DNA]</scope>
    <source>
        <strain evidence="3">CAU 1183</strain>
    </source>
</reference>
<gene>
    <name evidence="2" type="ORF">CWR48_11510</name>
</gene>
<dbReference type="EMBL" id="PIOC01000017">
    <property type="protein sequence ID" value="RDW18207.1"/>
    <property type="molecule type" value="Genomic_DNA"/>
</dbReference>
<evidence type="ECO:0000313" key="3">
    <source>
        <dbReference type="Proteomes" id="UP000257143"/>
    </source>
</evidence>
<proteinExistence type="predicted"/>
<dbReference type="Proteomes" id="UP000257143">
    <property type="component" value="Unassembled WGS sequence"/>
</dbReference>